<keyword evidence="4" id="KW-1000">Mitochondrion outer membrane</keyword>
<comment type="caution">
    <text evidence="11">The sequence shown here is derived from an EMBL/GenBank/DDBJ whole genome shotgun (WGS) entry which is preliminary data.</text>
</comment>
<feature type="transmembrane region" description="Helical" evidence="10">
    <location>
        <begin position="15"/>
        <end position="32"/>
    </location>
</feature>
<proteinExistence type="inferred from homology"/>
<evidence type="ECO:0000256" key="10">
    <source>
        <dbReference type="SAM" id="Phobius"/>
    </source>
</evidence>
<name>A0AAV5WR53_9BILA</name>
<evidence type="ECO:0000313" key="12">
    <source>
        <dbReference type="Proteomes" id="UP001432322"/>
    </source>
</evidence>
<dbReference type="EMBL" id="BTSY01000006">
    <property type="protein sequence ID" value="GMT33015.1"/>
    <property type="molecule type" value="Genomic_DNA"/>
</dbReference>
<dbReference type="GO" id="GO:0005741">
    <property type="term" value="C:mitochondrial outer membrane"/>
    <property type="evidence" value="ECO:0007669"/>
    <property type="project" value="UniProtKB-SubCell"/>
</dbReference>
<dbReference type="GO" id="GO:0008053">
    <property type="term" value="P:mitochondrial fusion"/>
    <property type="evidence" value="ECO:0007669"/>
    <property type="project" value="InterPro"/>
</dbReference>
<dbReference type="PANTHER" id="PTHR21508">
    <property type="entry name" value="MITOGUARDIN"/>
    <property type="match status" value="1"/>
</dbReference>
<dbReference type="AlphaFoldDB" id="A0AAV5WR53"/>
<evidence type="ECO:0000256" key="8">
    <source>
        <dbReference type="SAM" id="Coils"/>
    </source>
</evidence>
<evidence type="ECO:0000256" key="4">
    <source>
        <dbReference type="ARBA" id="ARBA00022787"/>
    </source>
</evidence>
<feature type="region of interest" description="Disordered" evidence="9">
    <location>
        <begin position="58"/>
        <end position="97"/>
    </location>
</feature>
<dbReference type="PANTHER" id="PTHR21508:SF5">
    <property type="entry name" value="MITOGUARDIN"/>
    <property type="match status" value="1"/>
</dbReference>
<reference evidence="11" key="1">
    <citation type="submission" date="2023-10" db="EMBL/GenBank/DDBJ databases">
        <title>Genome assembly of Pristionchus species.</title>
        <authorList>
            <person name="Yoshida K."/>
            <person name="Sommer R.J."/>
        </authorList>
    </citation>
    <scope>NUCLEOTIDE SEQUENCE</scope>
    <source>
        <strain evidence="11">RS5133</strain>
    </source>
</reference>
<keyword evidence="12" id="KW-1185">Reference proteome</keyword>
<evidence type="ECO:0000256" key="1">
    <source>
        <dbReference type="ARBA" id="ARBA00004294"/>
    </source>
</evidence>
<protein>
    <submittedName>
        <fullName evidence="11">Uncharacterized protein</fullName>
    </submittedName>
</protein>
<dbReference type="Pfam" id="PF10265">
    <property type="entry name" value="Miga"/>
    <property type="match status" value="1"/>
</dbReference>
<accession>A0AAV5WR53</accession>
<feature type="compositionally biased region" description="Polar residues" evidence="9">
    <location>
        <begin position="64"/>
        <end position="86"/>
    </location>
</feature>
<feature type="coiled-coil region" evidence="8">
    <location>
        <begin position="114"/>
        <end position="165"/>
    </location>
</feature>
<evidence type="ECO:0000313" key="11">
    <source>
        <dbReference type="EMBL" id="GMT33015.1"/>
    </source>
</evidence>
<gene>
    <name evidence="11" type="ORF">PFISCL1PPCAC_24312</name>
</gene>
<keyword evidence="6" id="KW-0496">Mitochondrion</keyword>
<keyword evidence="5 10" id="KW-1133">Transmembrane helix</keyword>
<dbReference type="InterPro" id="IPR019392">
    <property type="entry name" value="Miga"/>
</dbReference>
<keyword evidence="8" id="KW-0175">Coiled coil</keyword>
<organism evidence="11 12">
    <name type="scientific">Pristionchus fissidentatus</name>
    <dbReference type="NCBI Taxonomy" id="1538716"/>
    <lineage>
        <taxon>Eukaryota</taxon>
        <taxon>Metazoa</taxon>
        <taxon>Ecdysozoa</taxon>
        <taxon>Nematoda</taxon>
        <taxon>Chromadorea</taxon>
        <taxon>Rhabditida</taxon>
        <taxon>Rhabditina</taxon>
        <taxon>Diplogasteromorpha</taxon>
        <taxon>Diplogasteroidea</taxon>
        <taxon>Neodiplogasteridae</taxon>
        <taxon>Pristionchus</taxon>
    </lineage>
</organism>
<keyword evidence="3 10" id="KW-0812">Transmembrane</keyword>
<comment type="subcellular location">
    <subcellularLocation>
        <location evidence="1">Mitochondrion outer membrane</location>
    </subcellularLocation>
</comment>
<evidence type="ECO:0000256" key="3">
    <source>
        <dbReference type="ARBA" id="ARBA00022692"/>
    </source>
</evidence>
<evidence type="ECO:0000256" key="9">
    <source>
        <dbReference type="SAM" id="MobiDB-lite"/>
    </source>
</evidence>
<evidence type="ECO:0000256" key="2">
    <source>
        <dbReference type="ARBA" id="ARBA00008969"/>
    </source>
</evidence>
<sequence>MSGRGGGHGLNSRTAQFALVSGVGVVTLFFLFKRIFFRHAKASSSKVNGAPLAAVPQSEFRPESNMSMARQTPSERGSALPPSTISRAPRVRHSTISSTVPPLEADLVVGLETCQELTKNLERAFTNLELVRNRSDKDRNRAEMVQSVLDRLRVLETDIQRLVTEGSSGGGDEDGAVSSGWAGYQSPRAGTLSVLSDDSFMSAFEDFPPNADDDLGEDLVIDRSTLIFYEAGLEKAMAGEVFYRKQRAEFAQCESETEFAAKVYCLREAFEVMLRDEHRRLWLAKSGRQLLGDIMKHSKQDPKPFYKAFDDMMEFCGKEQNQDMIAKELASRGVVVVSFWDVLLDFMLLDAFDDLKTPPSAIFSVTRNYFLSQSMKYNTIATIVWSMLKKKRQRLIYAEGFIAHFYNISETVSPAITLGFLGTDETVRDLCLYFKDQIQAFVLDIFNLRRVRYTTIDELAEDVWVQMEQRTELVLTRLSSELIPA</sequence>
<dbReference type="Proteomes" id="UP001432322">
    <property type="component" value="Unassembled WGS sequence"/>
</dbReference>
<evidence type="ECO:0000256" key="7">
    <source>
        <dbReference type="ARBA" id="ARBA00023136"/>
    </source>
</evidence>
<evidence type="ECO:0000256" key="5">
    <source>
        <dbReference type="ARBA" id="ARBA00022989"/>
    </source>
</evidence>
<comment type="similarity">
    <text evidence="2">Belongs to the mitoguardin family.</text>
</comment>
<evidence type="ECO:0000256" key="6">
    <source>
        <dbReference type="ARBA" id="ARBA00023128"/>
    </source>
</evidence>
<keyword evidence="7 10" id="KW-0472">Membrane</keyword>